<reference evidence="3" key="2">
    <citation type="submission" date="2023-05" db="EMBL/GenBank/DDBJ databases">
        <authorList>
            <consortium name="Lawrence Berkeley National Laboratory"/>
            <person name="Steindorff A."/>
            <person name="Hensen N."/>
            <person name="Bonometti L."/>
            <person name="Westerberg I."/>
            <person name="Brannstrom I.O."/>
            <person name="Guillou S."/>
            <person name="Cros-Aarteil S."/>
            <person name="Calhoun S."/>
            <person name="Haridas S."/>
            <person name="Kuo A."/>
            <person name="Mondo S."/>
            <person name="Pangilinan J."/>
            <person name="Riley R."/>
            <person name="Labutti K."/>
            <person name="Andreopoulos B."/>
            <person name="Lipzen A."/>
            <person name="Chen C."/>
            <person name="Yanf M."/>
            <person name="Daum C."/>
            <person name="Ng V."/>
            <person name="Clum A."/>
            <person name="Ohm R."/>
            <person name="Martin F."/>
            <person name="Silar P."/>
            <person name="Natvig D."/>
            <person name="Lalanne C."/>
            <person name="Gautier V."/>
            <person name="Ament-Velasquez S.L."/>
            <person name="Kruys A."/>
            <person name="Hutchinson M.I."/>
            <person name="Powell A.J."/>
            <person name="Barry K."/>
            <person name="Miller A.N."/>
            <person name="Grigoriev I.V."/>
            <person name="Debuchy R."/>
            <person name="Gladieux P."/>
            <person name="Thoren M.H."/>
            <person name="Johannesson H."/>
        </authorList>
    </citation>
    <scope>NUCLEOTIDE SEQUENCE</scope>
    <source>
        <strain evidence="3">PSN243</strain>
    </source>
</reference>
<dbReference type="GO" id="GO:0016747">
    <property type="term" value="F:acyltransferase activity, transferring groups other than amino-acyl groups"/>
    <property type="evidence" value="ECO:0007669"/>
    <property type="project" value="InterPro"/>
</dbReference>
<dbReference type="SUPFAM" id="SSF55729">
    <property type="entry name" value="Acyl-CoA N-acyltransferases (Nat)"/>
    <property type="match status" value="1"/>
</dbReference>
<dbReference type="Proteomes" id="UP001321760">
    <property type="component" value="Unassembled WGS sequence"/>
</dbReference>
<sequence>MADNPDPRFSPLADGSPSASASSTTSPPISWTIRIISKQTPEGRNFFHDHYRPFRLKMLKEAPYAYTSTYQRTAVHTPEQWDARWSTPNATHFIALLSPLDPNSNPKIISALTLRGPFPTSELTSPVWQQFGTAGCSSYWEINGVFTDEAYRRLGVARSVMEEVVRMVERERRGEKTLMTLGVLAGNEEAVGVYEKAGFVDRWPDGGGWEMVRFLGGGEGGEGVGFGG</sequence>
<evidence type="ECO:0000313" key="4">
    <source>
        <dbReference type="Proteomes" id="UP001321760"/>
    </source>
</evidence>
<feature type="domain" description="N-acetyltransferase" evidence="2">
    <location>
        <begin position="49"/>
        <end position="216"/>
    </location>
</feature>
<dbReference type="AlphaFoldDB" id="A0AAV9GS32"/>
<evidence type="ECO:0000256" key="1">
    <source>
        <dbReference type="SAM" id="MobiDB-lite"/>
    </source>
</evidence>
<dbReference type="PROSITE" id="PS51186">
    <property type="entry name" value="GNAT"/>
    <property type="match status" value="1"/>
</dbReference>
<reference evidence="3" key="1">
    <citation type="journal article" date="2023" name="Mol. Phylogenet. Evol.">
        <title>Genome-scale phylogeny and comparative genomics of the fungal order Sordariales.</title>
        <authorList>
            <person name="Hensen N."/>
            <person name="Bonometti L."/>
            <person name="Westerberg I."/>
            <person name="Brannstrom I.O."/>
            <person name="Guillou S."/>
            <person name="Cros-Aarteil S."/>
            <person name="Calhoun S."/>
            <person name="Haridas S."/>
            <person name="Kuo A."/>
            <person name="Mondo S."/>
            <person name="Pangilinan J."/>
            <person name="Riley R."/>
            <person name="LaButti K."/>
            <person name="Andreopoulos B."/>
            <person name="Lipzen A."/>
            <person name="Chen C."/>
            <person name="Yan M."/>
            <person name="Daum C."/>
            <person name="Ng V."/>
            <person name="Clum A."/>
            <person name="Steindorff A."/>
            <person name="Ohm R.A."/>
            <person name="Martin F."/>
            <person name="Silar P."/>
            <person name="Natvig D.O."/>
            <person name="Lalanne C."/>
            <person name="Gautier V."/>
            <person name="Ament-Velasquez S.L."/>
            <person name="Kruys A."/>
            <person name="Hutchinson M.I."/>
            <person name="Powell A.J."/>
            <person name="Barry K."/>
            <person name="Miller A.N."/>
            <person name="Grigoriev I.V."/>
            <person name="Debuchy R."/>
            <person name="Gladieux P."/>
            <person name="Hiltunen Thoren M."/>
            <person name="Johannesson H."/>
        </authorList>
    </citation>
    <scope>NUCLEOTIDE SEQUENCE</scope>
    <source>
        <strain evidence="3">PSN243</strain>
    </source>
</reference>
<feature type="compositionally biased region" description="Low complexity" evidence="1">
    <location>
        <begin position="10"/>
        <end position="27"/>
    </location>
</feature>
<evidence type="ECO:0000313" key="3">
    <source>
        <dbReference type="EMBL" id="KAK4451052.1"/>
    </source>
</evidence>
<protein>
    <recommendedName>
        <fullName evidence="2">N-acetyltransferase domain-containing protein</fullName>
    </recommendedName>
</protein>
<organism evidence="3 4">
    <name type="scientific">Podospora aff. communis PSN243</name>
    <dbReference type="NCBI Taxonomy" id="3040156"/>
    <lineage>
        <taxon>Eukaryota</taxon>
        <taxon>Fungi</taxon>
        <taxon>Dikarya</taxon>
        <taxon>Ascomycota</taxon>
        <taxon>Pezizomycotina</taxon>
        <taxon>Sordariomycetes</taxon>
        <taxon>Sordariomycetidae</taxon>
        <taxon>Sordariales</taxon>
        <taxon>Podosporaceae</taxon>
        <taxon>Podospora</taxon>
    </lineage>
</organism>
<keyword evidence="4" id="KW-1185">Reference proteome</keyword>
<comment type="caution">
    <text evidence="3">The sequence shown here is derived from an EMBL/GenBank/DDBJ whole genome shotgun (WGS) entry which is preliminary data.</text>
</comment>
<feature type="region of interest" description="Disordered" evidence="1">
    <location>
        <begin position="1"/>
        <end position="27"/>
    </location>
</feature>
<dbReference type="CDD" id="cd04301">
    <property type="entry name" value="NAT_SF"/>
    <property type="match status" value="1"/>
</dbReference>
<accession>A0AAV9GS32</accession>
<gene>
    <name evidence="3" type="ORF">QBC34DRAFT_61604</name>
</gene>
<dbReference type="InterPro" id="IPR000182">
    <property type="entry name" value="GNAT_dom"/>
</dbReference>
<evidence type="ECO:0000259" key="2">
    <source>
        <dbReference type="PROSITE" id="PS51186"/>
    </source>
</evidence>
<dbReference type="InterPro" id="IPR016181">
    <property type="entry name" value="Acyl_CoA_acyltransferase"/>
</dbReference>
<dbReference type="Gene3D" id="3.40.630.30">
    <property type="match status" value="1"/>
</dbReference>
<dbReference type="Pfam" id="PF00583">
    <property type="entry name" value="Acetyltransf_1"/>
    <property type="match status" value="1"/>
</dbReference>
<proteinExistence type="predicted"/>
<name>A0AAV9GS32_9PEZI</name>
<dbReference type="EMBL" id="MU865930">
    <property type="protein sequence ID" value="KAK4451052.1"/>
    <property type="molecule type" value="Genomic_DNA"/>
</dbReference>